<gene>
    <name evidence="1" type="ORF">MNBD_NITROSPINAE03-2007</name>
</gene>
<protein>
    <submittedName>
        <fullName evidence="1">Uncharacterized protein</fullName>
    </submittedName>
</protein>
<organism evidence="1">
    <name type="scientific">hydrothermal vent metagenome</name>
    <dbReference type="NCBI Taxonomy" id="652676"/>
    <lineage>
        <taxon>unclassified sequences</taxon>
        <taxon>metagenomes</taxon>
        <taxon>ecological metagenomes</taxon>
    </lineage>
</organism>
<sequence length="71" mass="7732">MPTFSFSFNNAVRASTGSRIDSLASGESKTGKEVVRENLQRLSSRSQARQDRLLAKFVAEEGKGVKLDISA</sequence>
<name>A0A3B1BC42_9ZZZZ</name>
<reference evidence="1" key="1">
    <citation type="submission" date="2018-06" db="EMBL/GenBank/DDBJ databases">
        <authorList>
            <person name="Zhirakovskaya E."/>
        </authorList>
    </citation>
    <scope>NUCLEOTIDE SEQUENCE</scope>
</reference>
<dbReference type="EMBL" id="UOGB01000035">
    <property type="protein sequence ID" value="VAX15836.1"/>
    <property type="molecule type" value="Genomic_DNA"/>
</dbReference>
<evidence type="ECO:0000313" key="1">
    <source>
        <dbReference type="EMBL" id="VAX15836.1"/>
    </source>
</evidence>
<dbReference type="AlphaFoldDB" id="A0A3B1BC42"/>
<proteinExistence type="predicted"/>
<accession>A0A3B1BC42</accession>